<feature type="transmembrane region" description="Helical" evidence="8">
    <location>
        <begin position="360"/>
        <end position="379"/>
    </location>
</feature>
<proteinExistence type="predicted"/>
<reference evidence="10 11" key="1">
    <citation type="journal article" date="2015" name="Proc. Natl. Acad. Sci. U.S.A.">
        <title>Cultivation of a human-associated TM7 phylotype reveals a reduced genome and epibiotic parasitic lifestyle.</title>
        <authorList>
            <person name="He X."/>
            <person name="McLean J.S."/>
            <person name="Edlund A."/>
            <person name="Yooseph S."/>
            <person name="Hall A.P."/>
            <person name="Liu S.Y."/>
            <person name="Dorrestein P.C."/>
            <person name="Esquenazi E."/>
            <person name="Hunter R.C."/>
            <person name="Cheng G."/>
            <person name="Nelson K.E."/>
            <person name="Lux R."/>
            <person name="Shi W."/>
        </authorList>
    </citation>
    <scope>NUCLEOTIDE SEQUENCE [LARGE SCALE GENOMIC DNA]</scope>
    <source>
        <strain evidence="10 11">TM7x</strain>
    </source>
</reference>
<dbReference type="Pfam" id="PF13231">
    <property type="entry name" value="PMT_2"/>
    <property type="match status" value="1"/>
</dbReference>
<dbReference type="GO" id="GO:0005886">
    <property type="term" value="C:plasma membrane"/>
    <property type="evidence" value="ECO:0007669"/>
    <property type="project" value="UniProtKB-SubCell"/>
</dbReference>
<accession>A0A6S4GU77</accession>
<keyword evidence="6 8" id="KW-1133">Transmembrane helix</keyword>
<dbReference type="PANTHER" id="PTHR33908:SF11">
    <property type="entry name" value="MEMBRANE PROTEIN"/>
    <property type="match status" value="1"/>
</dbReference>
<feature type="transmembrane region" description="Helical" evidence="8">
    <location>
        <begin position="303"/>
        <end position="319"/>
    </location>
</feature>
<dbReference type="PANTHER" id="PTHR33908">
    <property type="entry name" value="MANNOSYLTRANSFERASE YKCB-RELATED"/>
    <property type="match status" value="1"/>
</dbReference>
<dbReference type="AlphaFoldDB" id="A0A6S4GU77"/>
<feature type="transmembrane region" description="Helical" evidence="8">
    <location>
        <begin position="169"/>
        <end position="193"/>
    </location>
</feature>
<dbReference type="GO" id="GO:0009103">
    <property type="term" value="P:lipopolysaccharide biosynthetic process"/>
    <property type="evidence" value="ECO:0007669"/>
    <property type="project" value="UniProtKB-ARBA"/>
</dbReference>
<gene>
    <name evidence="10" type="ORF">TM7x_01585</name>
</gene>
<keyword evidence="5 8" id="KW-0812">Transmembrane</keyword>
<evidence type="ECO:0000256" key="8">
    <source>
        <dbReference type="SAM" id="Phobius"/>
    </source>
</evidence>
<evidence type="ECO:0000256" key="1">
    <source>
        <dbReference type="ARBA" id="ARBA00004651"/>
    </source>
</evidence>
<evidence type="ECO:0000313" key="11">
    <source>
        <dbReference type="Proteomes" id="UP000030902"/>
    </source>
</evidence>
<dbReference type="RefSeq" id="WP_039327278.1">
    <property type="nucleotide sequence ID" value="NZ_CP007496.1"/>
</dbReference>
<evidence type="ECO:0000256" key="7">
    <source>
        <dbReference type="ARBA" id="ARBA00023136"/>
    </source>
</evidence>
<comment type="subcellular location">
    <subcellularLocation>
        <location evidence="1">Cell membrane</location>
        <topology evidence="1">Multi-pass membrane protein</topology>
    </subcellularLocation>
</comment>
<feature type="transmembrane region" description="Helical" evidence="8">
    <location>
        <begin position="274"/>
        <end position="291"/>
    </location>
</feature>
<protein>
    <recommendedName>
        <fullName evidence="9">Glycosyltransferase RgtA/B/C/D-like domain-containing protein</fullName>
    </recommendedName>
</protein>
<dbReference type="InterPro" id="IPR038731">
    <property type="entry name" value="RgtA/B/C-like"/>
</dbReference>
<dbReference type="EMBL" id="CP007496">
    <property type="protein sequence ID" value="AJA06804.1"/>
    <property type="molecule type" value="Genomic_DNA"/>
</dbReference>
<keyword evidence="3" id="KW-0328">Glycosyltransferase</keyword>
<feature type="transmembrane region" description="Helical" evidence="8">
    <location>
        <begin position="139"/>
        <end position="157"/>
    </location>
</feature>
<evidence type="ECO:0000256" key="6">
    <source>
        <dbReference type="ARBA" id="ARBA00022989"/>
    </source>
</evidence>
<dbReference type="GO" id="GO:0016763">
    <property type="term" value="F:pentosyltransferase activity"/>
    <property type="evidence" value="ECO:0007669"/>
    <property type="project" value="TreeGrafter"/>
</dbReference>
<keyword evidence="7 8" id="KW-0472">Membrane</keyword>
<dbReference type="Proteomes" id="UP000030902">
    <property type="component" value="Chromosome"/>
</dbReference>
<feature type="transmembrane region" description="Helical" evidence="8">
    <location>
        <begin position="325"/>
        <end position="348"/>
    </location>
</feature>
<keyword evidence="11" id="KW-1185">Reference proteome</keyword>
<dbReference type="InterPro" id="IPR050297">
    <property type="entry name" value="LipidA_mod_glycosyltrf_83"/>
</dbReference>
<evidence type="ECO:0000256" key="4">
    <source>
        <dbReference type="ARBA" id="ARBA00022679"/>
    </source>
</evidence>
<feature type="transmembrane region" description="Helical" evidence="8">
    <location>
        <begin position="213"/>
        <end position="232"/>
    </location>
</feature>
<feature type="domain" description="Glycosyltransferase RgtA/B/C/D-like" evidence="9">
    <location>
        <begin position="73"/>
        <end position="224"/>
    </location>
</feature>
<feature type="transmembrane region" description="Helical" evidence="8">
    <location>
        <begin position="12"/>
        <end position="36"/>
    </location>
</feature>
<evidence type="ECO:0000256" key="5">
    <source>
        <dbReference type="ARBA" id="ARBA00022692"/>
    </source>
</evidence>
<keyword evidence="4" id="KW-0808">Transferase</keyword>
<name>A0A6S4GU77_9BACT</name>
<evidence type="ECO:0000256" key="2">
    <source>
        <dbReference type="ARBA" id="ARBA00022475"/>
    </source>
</evidence>
<organism evidence="10 11">
    <name type="scientific">Candidatus Nanosynbacter lyticus</name>
    <dbReference type="NCBI Taxonomy" id="2093824"/>
    <lineage>
        <taxon>Bacteria</taxon>
        <taxon>Candidatus Saccharimonadota</taxon>
        <taxon>Candidatus Saccharimonadia</taxon>
        <taxon>Candidatus Nanosynbacterales</taxon>
        <taxon>Candidatus Nanosynbacteraceae</taxon>
        <taxon>Candidatus Nanosynbacter</taxon>
    </lineage>
</organism>
<evidence type="ECO:0000313" key="10">
    <source>
        <dbReference type="EMBL" id="AJA06804.1"/>
    </source>
</evidence>
<evidence type="ECO:0000259" key="9">
    <source>
        <dbReference type="Pfam" id="PF13231"/>
    </source>
</evidence>
<feature type="transmembrane region" description="Helical" evidence="8">
    <location>
        <begin position="80"/>
        <end position="107"/>
    </location>
</feature>
<feature type="transmembrane region" description="Helical" evidence="8">
    <location>
        <begin position="114"/>
        <end position="133"/>
    </location>
</feature>
<keyword evidence="2" id="KW-1003">Cell membrane</keyword>
<dbReference type="KEGG" id="sox:TM7x_01585"/>
<sequence>MKKQKVTDIFLYRWRYAFGYTLLVLLYIGAVTVSALRAPGGLSQAEIDMVNTTNHLKFSSEGLATANLPFHLLQLAFFKLFGVSLLTIKAPAVLLSIISSIAIFFLLKRWFKPSTTILSLLIMISTGQFLFIGQSATVGVLYIFYTALTLLFATLILQKAPKASLWRIGLAITTAFSLFTPYLWYINLGLLIIAFLHPHPRYFLISRKHRGSWILPLTILLTIILGIGFLCYKSHALFHSLIGINNLSFDMFANLKTLYYTYLRIFPSVVGNQITPIMDFNAMILIGLGLVRSFQKIASARSFMIWSWLVLAIALLIFQPSLTPIIIVPLFILLAVGLESLMAMWYGLFPRNPYARGTGLVLISLLIIVMVAGGSFRYIDSYRYFPEAVSHFNKDLSLLQKNTAPTDSFSLLVSKEESPIYEALQKHSYHKISIIRTAPEKVGQTLYVSHATKNTIPKTYSGHLSSIIVSEHNQGGDRFYVYTSDKK</sequence>
<evidence type="ECO:0000256" key="3">
    <source>
        <dbReference type="ARBA" id="ARBA00022676"/>
    </source>
</evidence>